<gene>
    <name evidence="3" type="ORF">H8K32_14275</name>
</gene>
<dbReference type="Proteomes" id="UP000634011">
    <property type="component" value="Unassembled WGS sequence"/>
</dbReference>
<proteinExistence type="predicted"/>
<evidence type="ECO:0000259" key="2">
    <source>
        <dbReference type="Pfam" id="PF04945"/>
    </source>
</evidence>
<sequence>MLTTRRSLLIKLFAAAVFSIAGSTAFADPIAPIFSTQAGAIRGYDPVAYFKLNKPVKGKANLSYEWQGATWHFSNQANLDAFKADPEKYAPQYGGYCAYGVAQGYTPETDPNAYKVVDGKLYLNLSKVVLKRWQEDIPGYIKDANQNWPELKAGTYVEK</sequence>
<dbReference type="EMBL" id="JACOFV010000013">
    <property type="protein sequence ID" value="MBC3863270.1"/>
    <property type="molecule type" value="Genomic_DNA"/>
</dbReference>
<feature type="chain" id="PRO_5037573089" evidence="1">
    <location>
        <begin position="28"/>
        <end position="159"/>
    </location>
</feature>
<evidence type="ECO:0000313" key="3">
    <source>
        <dbReference type="EMBL" id="MBC3863270.1"/>
    </source>
</evidence>
<dbReference type="Pfam" id="PF04945">
    <property type="entry name" value="YHS"/>
    <property type="match status" value="1"/>
</dbReference>
<dbReference type="InterPro" id="IPR007029">
    <property type="entry name" value="YHS_dom"/>
</dbReference>
<dbReference type="NCBIfam" id="NF041384">
    <property type="entry name" value="YHS_seleno_dom"/>
    <property type="match status" value="1"/>
</dbReference>
<feature type="signal peptide" evidence="1">
    <location>
        <begin position="1"/>
        <end position="27"/>
    </location>
</feature>
<name>A0A923HJC3_9BURK</name>
<keyword evidence="1" id="KW-0732">Signal</keyword>
<protein>
    <submittedName>
        <fullName evidence="3">YHS domain-containing protein</fullName>
    </submittedName>
</protein>
<dbReference type="RefSeq" id="WP_186913210.1">
    <property type="nucleotide sequence ID" value="NZ_JACOFV010000013.1"/>
</dbReference>
<keyword evidence="4" id="KW-1185">Reference proteome</keyword>
<comment type="caution">
    <text evidence="3">The sequence shown here is derived from an EMBL/GenBank/DDBJ whole genome shotgun (WGS) entry which is preliminary data.</text>
</comment>
<reference evidence="3" key="1">
    <citation type="submission" date="2020-08" db="EMBL/GenBank/DDBJ databases">
        <title>Novel species isolated from subtropical streams in China.</title>
        <authorList>
            <person name="Lu H."/>
        </authorList>
    </citation>
    <scope>NUCLEOTIDE SEQUENCE</scope>
    <source>
        <strain evidence="3">KACC 12607</strain>
    </source>
</reference>
<evidence type="ECO:0000313" key="4">
    <source>
        <dbReference type="Proteomes" id="UP000634011"/>
    </source>
</evidence>
<organism evidence="3 4">
    <name type="scientific">Undibacterium jejuense</name>
    <dbReference type="NCBI Taxonomy" id="1344949"/>
    <lineage>
        <taxon>Bacteria</taxon>
        <taxon>Pseudomonadati</taxon>
        <taxon>Pseudomonadota</taxon>
        <taxon>Betaproteobacteria</taxon>
        <taxon>Burkholderiales</taxon>
        <taxon>Oxalobacteraceae</taxon>
        <taxon>Undibacterium</taxon>
    </lineage>
</organism>
<evidence type="ECO:0000256" key="1">
    <source>
        <dbReference type="SAM" id="SignalP"/>
    </source>
</evidence>
<accession>A0A923HJC3</accession>
<feature type="domain" description="YHS" evidence="2">
    <location>
        <begin position="54"/>
        <end position="93"/>
    </location>
</feature>
<dbReference type="AlphaFoldDB" id="A0A923HJC3"/>